<dbReference type="AlphaFoldDB" id="A0A395GVE8"/>
<reference evidence="1 2" key="1">
    <citation type="submission" date="2018-02" db="EMBL/GenBank/DDBJ databases">
        <title>The genomes of Aspergillus section Nigri reveals drivers in fungal speciation.</title>
        <authorList>
            <consortium name="DOE Joint Genome Institute"/>
            <person name="Vesth T.C."/>
            <person name="Nybo J."/>
            <person name="Theobald S."/>
            <person name="Brandl J."/>
            <person name="Frisvad J.C."/>
            <person name="Nielsen K.F."/>
            <person name="Lyhne E.K."/>
            <person name="Kogle M.E."/>
            <person name="Kuo A."/>
            <person name="Riley R."/>
            <person name="Clum A."/>
            <person name="Nolan M."/>
            <person name="Lipzen A."/>
            <person name="Salamov A."/>
            <person name="Henrissat B."/>
            <person name="Wiebenga A."/>
            <person name="De vries R.P."/>
            <person name="Grigoriev I.V."/>
            <person name="Mortensen U.H."/>
            <person name="Andersen M.R."/>
            <person name="Baker S.E."/>
        </authorList>
    </citation>
    <scope>NUCLEOTIDE SEQUENCE [LARGE SCALE GENOMIC DNA]</scope>
    <source>
        <strain evidence="1 2">CBS 121593</strain>
    </source>
</reference>
<name>A0A395GVE8_9EURO</name>
<dbReference type="GeneID" id="37218389"/>
<dbReference type="Proteomes" id="UP000249402">
    <property type="component" value="Unassembled WGS sequence"/>
</dbReference>
<evidence type="ECO:0000313" key="1">
    <source>
        <dbReference type="EMBL" id="RAK99466.1"/>
    </source>
</evidence>
<proteinExistence type="predicted"/>
<evidence type="ECO:0000313" key="2">
    <source>
        <dbReference type="Proteomes" id="UP000249402"/>
    </source>
</evidence>
<organism evidence="1 2">
    <name type="scientific">Aspergillus ibericus CBS 121593</name>
    <dbReference type="NCBI Taxonomy" id="1448316"/>
    <lineage>
        <taxon>Eukaryota</taxon>
        <taxon>Fungi</taxon>
        <taxon>Dikarya</taxon>
        <taxon>Ascomycota</taxon>
        <taxon>Pezizomycotina</taxon>
        <taxon>Eurotiomycetes</taxon>
        <taxon>Eurotiomycetidae</taxon>
        <taxon>Eurotiales</taxon>
        <taxon>Aspergillaceae</taxon>
        <taxon>Aspergillus</taxon>
        <taxon>Aspergillus subgen. Circumdati</taxon>
    </lineage>
</organism>
<keyword evidence="2" id="KW-1185">Reference proteome</keyword>
<dbReference type="EMBL" id="KZ824446">
    <property type="protein sequence ID" value="RAK99466.1"/>
    <property type="molecule type" value="Genomic_DNA"/>
</dbReference>
<gene>
    <name evidence="1" type="ORF">BO80DRAFT_124599</name>
</gene>
<protein>
    <submittedName>
        <fullName evidence="1">Uncharacterized protein</fullName>
    </submittedName>
</protein>
<sequence length="120" mass="13806">MFCLRIGNHLRNFFAEFYSITGLLVLGLQLGQVPHPDKAKKKKLRRPEQKEVHRLWIGTVDWDYGLLFTRTVRHVYPWSAGCDSSLSRSQALRTRMTMRCPEEDSVVARCIAIGSNFPAL</sequence>
<dbReference type="RefSeq" id="XP_025573794.1">
    <property type="nucleotide sequence ID" value="XM_025713524.1"/>
</dbReference>
<accession>A0A395GVE8</accession>
<dbReference type="VEuPathDB" id="FungiDB:BO80DRAFT_124599"/>